<dbReference type="Gene3D" id="3.40.50.1820">
    <property type="entry name" value="alpha/beta hydrolase"/>
    <property type="match status" value="1"/>
</dbReference>
<dbReference type="Proteomes" id="UP001139410">
    <property type="component" value="Unassembled WGS sequence"/>
</dbReference>
<evidence type="ECO:0000259" key="1">
    <source>
        <dbReference type="Pfam" id="PF01738"/>
    </source>
</evidence>
<comment type="caution">
    <text evidence="2">The sequence shown here is derived from an EMBL/GenBank/DDBJ whole genome shotgun (WGS) entry which is preliminary data.</text>
</comment>
<accession>A0A9X1QN91</accession>
<evidence type="ECO:0000313" key="2">
    <source>
        <dbReference type="EMBL" id="MCF2515826.1"/>
    </source>
</evidence>
<gene>
    <name evidence="2" type="ORF">LVY65_12235</name>
</gene>
<dbReference type="InterPro" id="IPR029058">
    <property type="entry name" value="AB_hydrolase_fold"/>
</dbReference>
<feature type="domain" description="Dienelactone hydrolase" evidence="1">
    <location>
        <begin position="29"/>
        <end position="236"/>
    </location>
</feature>
<proteinExistence type="predicted"/>
<dbReference type="InterPro" id="IPR050261">
    <property type="entry name" value="FrsA_esterase"/>
</dbReference>
<sequence length="238" mass="25694">MSEQKSILHEYNGQTLDHLIVHDGTGRVLPTVIIIPTVMGVQPLEIGFAERLNDLGYHAVIADLFGRRFTPVVDKEAAFAAMGELRADRAALRDRLLAIVDVVRVRPHVDSARVAVIGYCFGGQCALDVARSGVDIAGVASFHGLFDPPGLPPRPIKAKVAAYHGWDDPMVPPEAVVALGNELTAGGCDWQIHAYGNVAHGFTNPNASQMGIKGVEHNEAAARRSWASLESFLDEVFR</sequence>
<dbReference type="RefSeq" id="WP_235068533.1">
    <property type="nucleotide sequence ID" value="NZ_JAKFGM010000003.1"/>
</dbReference>
<name>A0A9X1QN91_9SPHN</name>
<evidence type="ECO:0000313" key="3">
    <source>
        <dbReference type="Proteomes" id="UP001139410"/>
    </source>
</evidence>
<dbReference type="EMBL" id="JAKFGM010000003">
    <property type="protein sequence ID" value="MCF2515826.1"/>
    <property type="molecule type" value="Genomic_DNA"/>
</dbReference>
<dbReference type="PANTHER" id="PTHR22946">
    <property type="entry name" value="DIENELACTONE HYDROLASE DOMAIN-CONTAINING PROTEIN-RELATED"/>
    <property type="match status" value="1"/>
</dbReference>
<dbReference type="Pfam" id="PF01738">
    <property type="entry name" value="DLH"/>
    <property type="match status" value="1"/>
</dbReference>
<dbReference type="AlphaFoldDB" id="A0A9X1QN91"/>
<keyword evidence="3" id="KW-1185">Reference proteome</keyword>
<dbReference type="GO" id="GO:0016787">
    <property type="term" value="F:hydrolase activity"/>
    <property type="evidence" value="ECO:0007669"/>
    <property type="project" value="UniProtKB-KW"/>
</dbReference>
<dbReference type="SUPFAM" id="SSF53474">
    <property type="entry name" value="alpha/beta-Hydrolases"/>
    <property type="match status" value="1"/>
</dbReference>
<protein>
    <submittedName>
        <fullName evidence="2">Dienelactone hydrolase family protein</fullName>
    </submittedName>
</protein>
<dbReference type="PANTHER" id="PTHR22946:SF0">
    <property type="entry name" value="DIENELACTONE HYDROLASE DOMAIN-CONTAINING PROTEIN"/>
    <property type="match status" value="1"/>
</dbReference>
<organism evidence="2 3">
    <name type="scientific">Sphingomonas cremea</name>
    <dbReference type="NCBI Taxonomy" id="2904799"/>
    <lineage>
        <taxon>Bacteria</taxon>
        <taxon>Pseudomonadati</taxon>
        <taxon>Pseudomonadota</taxon>
        <taxon>Alphaproteobacteria</taxon>
        <taxon>Sphingomonadales</taxon>
        <taxon>Sphingomonadaceae</taxon>
        <taxon>Sphingomonas</taxon>
    </lineage>
</organism>
<dbReference type="InterPro" id="IPR002925">
    <property type="entry name" value="Dienelactn_hydro"/>
</dbReference>
<keyword evidence="2" id="KW-0378">Hydrolase</keyword>
<reference evidence="2" key="1">
    <citation type="submission" date="2022-01" db="EMBL/GenBank/DDBJ databases">
        <authorList>
            <person name="Jo J.-H."/>
            <person name="Im W.-T."/>
        </authorList>
    </citation>
    <scope>NUCLEOTIDE SEQUENCE</scope>
    <source>
        <strain evidence="2">G124</strain>
    </source>
</reference>